<dbReference type="InterPro" id="IPR002789">
    <property type="entry name" value="HerA_central"/>
</dbReference>
<dbReference type="AlphaFoldDB" id="A0A397WPL9"/>
<dbReference type="Proteomes" id="UP000266622">
    <property type="component" value="Unassembled WGS sequence"/>
</dbReference>
<evidence type="ECO:0000313" key="14">
    <source>
        <dbReference type="Proteomes" id="UP000266622"/>
    </source>
</evidence>
<reference evidence="13 14" key="1">
    <citation type="journal article" date="2018" name="Syst. Appl. Microbiol.">
        <title>A new symbiotic nanoarchaeote (Candidatus Nanoclepta minutus) and its host (Zestosphaera tikiterensis gen. nov., sp. nov.) from a New Zealand hot spring.</title>
        <authorList>
            <person name="St John E."/>
            <person name="Liu Y."/>
            <person name="Podar M."/>
            <person name="Stott M.B."/>
            <person name="Meneghin J."/>
            <person name="Chen Z."/>
            <person name="Lagutin K."/>
            <person name="Mitchell K."/>
            <person name="Reysenbach A.L."/>
        </authorList>
    </citation>
    <scope>NUCLEOTIDE SEQUENCE [LARGE SCALE GENOMIC DNA]</scope>
    <source>
        <strain evidence="13">NZ3</strain>
    </source>
</reference>
<evidence type="ECO:0000256" key="2">
    <source>
        <dbReference type="ARBA" id="ARBA00022741"/>
    </source>
</evidence>
<keyword evidence="4" id="KW-0347">Helicase</keyword>
<name>A0A397WPL9_9ARCH</name>
<comment type="catalytic activity">
    <reaction evidence="8">
        <text>Couples ATP hydrolysis with the unwinding of duplex DNA by translocating in the 3'-5' direction.</text>
        <dbReference type="EC" id="5.6.2.4"/>
    </reaction>
</comment>
<comment type="catalytic activity">
    <reaction evidence="10">
        <text>ATP + H2O = ADP + phosphate + H(+)</text>
        <dbReference type="Rhea" id="RHEA:13065"/>
        <dbReference type="ChEBI" id="CHEBI:15377"/>
        <dbReference type="ChEBI" id="CHEBI:15378"/>
        <dbReference type="ChEBI" id="CHEBI:30616"/>
        <dbReference type="ChEBI" id="CHEBI:43474"/>
        <dbReference type="ChEBI" id="CHEBI:456216"/>
        <dbReference type="EC" id="5.6.2.4"/>
    </reaction>
</comment>
<feature type="domain" description="Helicase HerA central" evidence="11">
    <location>
        <begin position="131"/>
        <end position="388"/>
    </location>
</feature>
<keyword evidence="6" id="KW-0238">DNA-binding</keyword>
<keyword evidence="2" id="KW-0547">Nucleotide-binding</keyword>
<evidence type="ECO:0000259" key="12">
    <source>
        <dbReference type="Pfam" id="PF05872"/>
    </source>
</evidence>
<gene>
    <name evidence="13" type="ORF">BXU00_01645</name>
</gene>
<evidence type="ECO:0000256" key="1">
    <source>
        <dbReference type="ARBA" id="ARBA00007816"/>
    </source>
</evidence>
<dbReference type="GO" id="GO:0043139">
    <property type="term" value="F:5'-3' DNA helicase activity"/>
    <property type="evidence" value="ECO:0007669"/>
    <property type="project" value="UniProtKB-EC"/>
</dbReference>
<accession>A0A397WPL9</accession>
<dbReference type="SUPFAM" id="SSF52540">
    <property type="entry name" value="P-loop containing nucleoside triphosphate hydrolases"/>
    <property type="match status" value="1"/>
</dbReference>
<evidence type="ECO:0000256" key="3">
    <source>
        <dbReference type="ARBA" id="ARBA00022801"/>
    </source>
</evidence>
<comment type="caution">
    <text evidence="13">The sequence shown here is derived from an EMBL/GenBank/DDBJ whole genome shotgun (WGS) entry which is preliminary data.</text>
</comment>
<dbReference type="PANTHER" id="PTHR42957:SF2">
    <property type="entry name" value="HELICASE HERA CENTRAL DOMAIN-CONTAINING PROTEIN"/>
    <property type="match status" value="1"/>
</dbReference>
<feature type="domain" description="Helicase HerA-like C-terminal" evidence="12">
    <location>
        <begin position="389"/>
        <end position="513"/>
    </location>
</feature>
<keyword evidence="7" id="KW-0413">Isomerase</keyword>
<dbReference type="Pfam" id="PF01935">
    <property type="entry name" value="DUF87"/>
    <property type="match status" value="1"/>
</dbReference>
<dbReference type="InterPro" id="IPR008571">
    <property type="entry name" value="HerA-like"/>
</dbReference>
<sequence>MKIGFVIKEATSDYFYFVINPKERDKITVGSLVKIIINDVPYYAIVEDIKSEAIEEDRLINFEAIEIVYDKIGKKLFILRGKGIFIGCLRDNKVLPEKPKTPPLPGDDVLLAEYEEIKKIYSFETDYTIPFGKIFVSDKEYTVDLSIKNLIIRHTGIFGITGSGKSTAVANLVYELSKKNIPTLIFDIHRDYILSFQNPIIITFSERDREYIESLLKERGKNGRVYTAKLDIKILNDYMEILGINRESMPHVANLLSELLSKARINTIFDLLKFLDERKNVENLIKNYGDKEIDRLANSLKSRIKKIYDWRLFPRDARDFGEDLRSLLDNLIRKITDMEGILEGEIVRNGDEISIRRENTEYRNIIIIDLYPLSIEEQRILIDILLERLYNKYKELKFEGKADILTIVIEEAHRFVSREAKDTSAKVSLIAREGRKFGLGIILVSQIPSSILDSVISQLNTFILLKMINPRDLEFIKKTCPYLSKEYFEALTKLETGKALVVGLAPKNPAIVKIIKNVDVGGTEEDIERSIEKRVKLLREN</sequence>
<dbReference type="Gene3D" id="3.40.50.300">
    <property type="entry name" value="P-loop containing nucleotide triphosphate hydrolases"/>
    <property type="match status" value="2"/>
</dbReference>
<evidence type="ECO:0000256" key="8">
    <source>
        <dbReference type="ARBA" id="ARBA00034617"/>
    </source>
</evidence>
<protein>
    <submittedName>
        <fullName evidence="13">Uncharacterized protein</fullName>
    </submittedName>
</protein>
<dbReference type="EMBL" id="MWMI01000002">
    <property type="protein sequence ID" value="RIB35449.1"/>
    <property type="molecule type" value="Genomic_DNA"/>
</dbReference>
<evidence type="ECO:0000256" key="9">
    <source>
        <dbReference type="ARBA" id="ARBA00048954"/>
    </source>
</evidence>
<dbReference type="GO" id="GO:0003677">
    <property type="term" value="F:DNA binding"/>
    <property type="evidence" value="ECO:0007669"/>
    <property type="project" value="UniProtKB-KW"/>
</dbReference>
<dbReference type="GO" id="GO:0016787">
    <property type="term" value="F:hydrolase activity"/>
    <property type="evidence" value="ECO:0007669"/>
    <property type="project" value="UniProtKB-KW"/>
</dbReference>
<dbReference type="GO" id="GO:0043138">
    <property type="term" value="F:3'-5' DNA helicase activity"/>
    <property type="evidence" value="ECO:0007669"/>
    <property type="project" value="UniProtKB-EC"/>
</dbReference>
<dbReference type="InterPro" id="IPR033186">
    <property type="entry name" value="HerA_C"/>
</dbReference>
<keyword evidence="3" id="KW-0378">Hydrolase</keyword>
<comment type="similarity">
    <text evidence="1">Belongs to the HerA family.</text>
</comment>
<dbReference type="GO" id="GO:0005524">
    <property type="term" value="F:ATP binding"/>
    <property type="evidence" value="ECO:0007669"/>
    <property type="project" value="UniProtKB-KW"/>
</dbReference>
<dbReference type="PANTHER" id="PTHR42957">
    <property type="entry name" value="HELICASE MJ1565-RELATED"/>
    <property type="match status" value="1"/>
</dbReference>
<evidence type="ECO:0000256" key="4">
    <source>
        <dbReference type="ARBA" id="ARBA00022806"/>
    </source>
</evidence>
<organism evidence="13 14">
    <name type="scientific">Candidatus Nanoclepta minutus</name>
    <dbReference type="NCBI Taxonomy" id="1940235"/>
    <lineage>
        <taxon>Archaea</taxon>
        <taxon>Nanobdellota</taxon>
        <taxon>Candidatus Nanoclepta</taxon>
    </lineage>
</organism>
<comment type="catalytic activity">
    <reaction evidence="9">
        <text>ATP + H2O = ADP + phosphate + H(+)</text>
        <dbReference type="Rhea" id="RHEA:13065"/>
        <dbReference type="ChEBI" id="CHEBI:15377"/>
        <dbReference type="ChEBI" id="CHEBI:15378"/>
        <dbReference type="ChEBI" id="CHEBI:30616"/>
        <dbReference type="ChEBI" id="CHEBI:43474"/>
        <dbReference type="ChEBI" id="CHEBI:456216"/>
        <dbReference type="EC" id="5.6.2.3"/>
    </reaction>
</comment>
<keyword evidence="5" id="KW-0067">ATP-binding</keyword>
<dbReference type="Pfam" id="PF05872">
    <property type="entry name" value="HerA_C"/>
    <property type="match status" value="1"/>
</dbReference>
<evidence type="ECO:0000256" key="10">
    <source>
        <dbReference type="ARBA" id="ARBA00048988"/>
    </source>
</evidence>
<evidence type="ECO:0000256" key="6">
    <source>
        <dbReference type="ARBA" id="ARBA00023125"/>
    </source>
</evidence>
<evidence type="ECO:0000313" key="13">
    <source>
        <dbReference type="EMBL" id="RIB35449.1"/>
    </source>
</evidence>
<evidence type="ECO:0000259" key="11">
    <source>
        <dbReference type="Pfam" id="PF01935"/>
    </source>
</evidence>
<dbReference type="InterPro" id="IPR027417">
    <property type="entry name" value="P-loop_NTPase"/>
</dbReference>
<evidence type="ECO:0000256" key="5">
    <source>
        <dbReference type="ARBA" id="ARBA00022840"/>
    </source>
</evidence>
<evidence type="ECO:0000256" key="7">
    <source>
        <dbReference type="ARBA" id="ARBA00023235"/>
    </source>
</evidence>
<proteinExistence type="inferred from homology"/>